<proteinExistence type="predicted"/>
<dbReference type="EMBL" id="AP028922">
    <property type="protein sequence ID" value="BET02434.1"/>
    <property type="molecule type" value="Genomic_DNA"/>
</dbReference>
<keyword evidence="2" id="KW-1185">Reference proteome</keyword>
<dbReference type="Proteomes" id="UP001307889">
    <property type="component" value="Chromosome 14"/>
</dbReference>
<sequence>MPRSLRSYEITGCQKPSGALCYICSIVSGDMRFMSSLPQSHAQVTGIRWKHRISETIRSSRCYHLVHCIRRHEIQELSAAIPFSGLCNPMETQDFRNHLELAVLPSAP</sequence>
<protein>
    <submittedName>
        <fullName evidence="1">Uncharacterized protein</fullName>
    </submittedName>
</protein>
<accession>A0ABN7BDH6</accession>
<evidence type="ECO:0000313" key="2">
    <source>
        <dbReference type="Proteomes" id="UP001307889"/>
    </source>
</evidence>
<organism evidence="1 2">
    <name type="scientific">Nesidiocoris tenuis</name>
    <dbReference type="NCBI Taxonomy" id="355587"/>
    <lineage>
        <taxon>Eukaryota</taxon>
        <taxon>Metazoa</taxon>
        <taxon>Ecdysozoa</taxon>
        <taxon>Arthropoda</taxon>
        <taxon>Hexapoda</taxon>
        <taxon>Insecta</taxon>
        <taxon>Pterygota</taxon>
        <taxon>Neoptera</taxon>
        <taxon>Paraneoptera</taxon>
        <taxon>Hemiptera</taxon>
        <taxon>Heteroptera</taxon>
        <taxon>Panheteroptera</taxon>
        <taxon>Cimicomorpha</taxon>
        <taxon>Miridae</taxon>
        <taxon>Dicyphina</taxon>
        <taxon>Nesidiocoris</taxon>
    </lineage>
</organism>
<reference evidence="1 2" key="1">
    <citation type="submission" date="2023-09" db="EMBL/GenBank/DDBJ databases">
        <title>Nesidiocoris tenuis whole genome shotgun sequence.</title>
        <authorList>
            <person name="Shibata T."/>
            <person name="Shimoda M."/>
            <person name="Kobayashi T."/>
            <person name="Uehara T."/>
        </authorList>
    </citation>
    <scope>NUCLEOTIDE SEQUENCE [LARGE SCALE GENOMIC DNA]</scope>
    <source>
        <strain evidence="1 2">Japan</strain>
    </source>
</reference>
<name>A0ABN7BDH6_9HEMI</name>
<gene>
    <name evidence="1" type="ORF">NTJ_15252</name>
</gene>
<evidence type="ECO:0000313" key="1">
    <source>
        <dbReference type="EMBL" id="BET02434.1"/>
    </source>
</evidence>